<dbReference type="InterPro" id="IPR011989">
    <property type="entry name" value="ARM-like"/>
</dbReference>
<organism evidence="3">
    <name type="scientific">Odontella aurita</name>
    <dbReference type="NCBI Taxonomy" id="265563"/>
    <lineage>
        <taxon>Eukaryota</taxon>
        <taxon>Sar</taxon>
        <taxon>Stramenopiles</taxon>
        <taxon>Ochrophyta</taxon>
        <taxon>Bacillariophyta</taxon>
        <taxon>Mediophyceae</taxon>
        <taxon>Biddulphiophycidae</taxon>
        <taxon>Eupodiscales</taxon>
        <taxon>Odontellaceae</taxon>
        <taxon>Odontella</taxon>
    </lineage>
</organism>
<feature type="region of interest" description="Disordered" evidence="2">
    <location>
        <begin position="197"/>
        <end position="244"/>
    </location>
</feature>
<proteinExistence type="predicted"/>
<protein>
    <submittedName>
        <fullName evidence="3">Uncharacterized protein</fullName>
    </submittedName>
</protein>
<keyword evidence="1" id="KW-0677">Repeat</keyword>
<evidence type="ECO:0000313" key="3">
    <source>
        <dbReference type="EMBL" id="CAE2278892.1"/>
    </source>
</evidence>
<feature type="region of interest" description="Disordered" evidence="2">
    <location>
        <begin position="50"/>
        <end position="153"/>
    </location>
</feature>
<dbReference type="Gene3D" id="1.25.10.10">
    <property type="entry name" value="Leucine-rich Repeat Variant"/>
    <property type="match status" value="1"/>
</dbReference>
<gene>
    <name evidence="3" type="ORF">OAUR00152_LOCUS36456</name>
</gene>
<feature type="compositionally biased region" description="Low complexity" evidence="2">
    <location>
        <begin position="219"/>
        <end position="228"/>
    </location>
</feature>
<evidence type="ECO:0000256" key="1">
    <source>
        <dbReference type="ARBA" id="ARBA00022737"/>
    </source>
</evidence>
<reference evidence="3" key="1">
    <citation type="submission" date="2021-01" db="EMBL/GenBank/DDBJ databases">
        <authorList>
            <person name="Corre E."/>
            <person name="Pelletier E."/>
            <person name="Niang G."/>
            <person name="Scheremetjew M."/>
            <person name="Finn R."/>
            <person name="Kale V."/>
            <person name="Holt S."/>
            <person name="Cochrane G."/>
            <person name="Meng A."/>
            <person name="Brown T."/>
            <person name="Cohen L."/>
        </authorList>
    </citation>
    <scope>NUCLEOTIDE SEQUENCE</scope>
    <source>
        <strain evidence="3">Isolate 1302-5</strain>
    </source>
</reference>
<name>A0A7S4JZ44_9STRA</name>
<feature type="compositionally biased region" description="Polar residues" evidence="2">
    <location>
        <begin position="50"/>
        <end position="60"/>
    </location>
</feature>
<feature type="compositionally biased region" description="Low complexity" evidence="2">
    <location>
        <begin position="106"/>
        <end position="119"/>
    </location>
</feature>
<accession>A0A7S4JZ44</accession>
<dbReference type="PANTHER" id="PTHR22895:SF0">
    <property type="entry name" value="ARMADILLO REPEAT-CONTAINING PROTEIN 6"/>
    <property type="match status" value="1"/>
</dbReference>
<feature type="compositionally biased region" description="Basic and acidic residues" evidence="2">
    <location>
        <begin position="197"/>
        <end position="210"/>
    </location>
</feature>
<dbReference type="EMBL" id="HBKQ01052979">
    <property type="protein sequence ID" value="CAE2278892.1"/>
    <property type="molecule type" value="Transcribed_RNA"/>
</dbReference>
<sequence length="390" mass="40722">MNCFRRFKLQPTANALELASLSPSFCCREFHGHKAVVNAIEGAFRSSATMTCPPETSTTLHPVGRPLSRPPSRTNGRSRGDASEGNGNLFGLTRPSSKGRARTEASSSDDGNDSCSDNSEGGATLQRRRSSRSLSSRENTPSPPRAFSDTAVSCMRRSSSSSLFLDPMRNLPRTNATFSLVQRSGAPMIREIVASMDRKTEAASRHEAQRSEGGGGSGSASSSSDISNSGGGGDGDGAPAPPRAELTAFANCPRDAYYRVIAAASGGIPSVVRAMRAFRDDEETQASGCAALASICVKNASNQSAAGRDGALGAVLAAMARFPGSVAVQGAGCDALDALTSMTPRNVELLLRDGEWNFEAIVEGALGRFLPPSCREGAKAVLRRAAAVVR</sequence>
<dbReference type="SUPFAM" id="SSF48371">
    <property type="entry name" value="ARM repeat"/>
    <property type="match status" value="1"/>
</dbReference>
<dbReference type="AlphaFoldDB" id="A0A7S4JZ44"/>
<dbReference type="PANTHER" id="PTHR22895">
    <property type="entry name" value="ARMADILLO REPEAT-CONTAINING PROTEIN 6"/>
    <property type="match status" value="1"/>
</dbReference>
<dbReference type="InterPro" id="IPR016024">
    <property type="entry name" value="ARM-type_fold"/>
</dbReference>
<evidence type="ECO:0000256" key="2">
    <source>
        <dbReference type="SAM" id="MobiDB-lite"/>
    </source>
</evidence>